<dbReference type="PANTHER" id="PTHR43647:SF1">
    <property type="entry name" value="3-KETO-STEROID REDUCTASE ERG27"/>
    <property type="match status" value="1"/>
</dbReference>
<comment type="pathway">
    <text evidence="6">Steroid biosynthesis; zymosterol biosynthesis; zymosterol from lanosterol: step 5/6.</text>
</comment>
<dbReference type="GO" id="GO:0005789">
    <property type="term" value="C:endoplasmic reticulum membrane"/>
    <property type="evidence" value="ECO:0007669"/>
    <property type="project" value="TreeGrafter"/>
</dbReference>
<dbReference type="GO" id="GO:0005811">
    <property type="term" value="C:lipid droplet"/>
    <property type="evidence" value="ECO:0007669"/>
    <property type="project" value="TreeGrafter"/>
</dbReference>
<evidence type="ECO:0000256" key="3">
    <source>
        <dbReference type="ARBA" id="ARBA00022955"/>
    </source>
</evidence>
<evidence type="ECO:0000313" key="10">
    <source>
        <dbReference type="Proteomes" id="UP001362899"/>
    </source>
</evidence>
<evidence type="ECO:0000256" key="5">
    <source>
        <dbReference type="ARBA" id="ARBA00023098"/>
    </source>
</evidence>
<sequence>MENHRVALVTGANGYLGQCICRRLITEISTDHKEVEKLTIVVTSRTFRTVTAIVKDLQSFTQKLQLKSKCKLQVSFDYLLFDQTDMVSVLTASYQLQKRFTHLDYIFFNSSHSQMGGIDYWQATKDFFTNPIRAFTVGTFKIQGVARKSGDGMGATFEANVFAPYFLVQHIKESLLHPGSRLIWISTSISLPEFFDPNDIGIEKSEHSYECSKYELELLHQATYKQLYEKDGIQSWLLQPGVFKSTTFVPTMNIFMYISMLVMFYICRWFGSPYHCIYPELASNAPIWCALKADPKVDSMAIKYGSSTSRLGSERLMRSNVDFTEENAALVLDYVKGLEKEWDEKLKDQVLE</sequence>
<dbReference type="Proteomes" id="UP001362899">
    <property type="component" value="Unassembled WGS sequence"/>
</dbReference>
<protein>
    <recommendedName>
        <fullName evidence="8">3beta-hydroxysteroid 3-dehydrogenase</fullName>
        <ecNumber evidence="8">1.1.1.270</ecNumber>
    </recommendedName>
</protein>
<evidence type="ECO:0000256" key="2">
    <source>
        <dbReference type="ARBA" id="ARBA00022857"/>
    </source>
</evidence>
<dbReference type="GO" id="GO:0005741">
    <property type="term" value="C:mitochondrial outer membrane"/>
    <property type="evidence" value="ECO:0007669"/>
    <property type="project" value="TreeGrafter"/>
</dbReference>
<keyword evidence="4" id="KW-0560">Oxidoreductase</keyword>
<dbReference type="InterPro" id="IPR051593">
    <property type="entry name" value="Ergosterol_Biosynth_ERG27"/>
</dbReference>
<keyword evidence="10" id="KW-1185">Reference proteome</keyword>
<dbReference type="GO" id="GO:0000253">
    <property type="term" value="F:3-beta-hydroxysteroid 3-dehydrogenase (NADP+) activity"/>
    <property type="evidence" value="ECO:0007669"/>
    <property type="project" value="UniProtKB-EC"/>
</dbReference>
<organism evidence="9 10">
    <name type="scientific">Starmerella bacillaris</name>
    <name type="common">Yeast</name>
    <name type="synonym">Candida zemplinina</name>
    <dbReference type="NCBI Taxonomy" id="1247836"/>
    <lineage>
        <taxon>Eukaryota</taxon>
        <taxon>Fungi</taxon>
        <taxon>Dikarya</taxon>
        <taxon>Ascomycota</taxon>
        <taxon>Saccharomycotina</taxon>
        <taxon>Dipodascomycetes</taxon>
        <taxon>Dipodascales</taxon>
        <taxon>Trichomonascaceae</taxon>
        <taxon>Starmerella</taxon>
    </lineage>
</organism>
<dbReference type="InterPro" id="IPR036291">
    <property type="entry name" value="NAD(P)-bd_dom_sf"/>
</dbReference>
<keyword evidence="2" id="KW-0521">NADP</keyword>
<keyword evidence="5" id="KW-0443">Lipid metabolism</keyword>
<comment type="similarity">
    <text evidence="7">Belongs to the short-chain dehydrogenases/reductases (SDR) family. ERG27 subfamily.</text>
</comment>
<dbReference type="EMBL" id="BTGC01000003">
    <property type="protein sequence ID" value="GMM49661.1"/>
    <property type="molecule type" value="Genomic_DNA"/>
</dbReference>
<dbReference type="PANTHER" id="PTHR43647">
    <property type="entry name" value="DEHYDROGENASE"/>
    <property type="match status" value="1"/>
</dbReference>
<evidence type="ECO:0000256" key="6">
    <source>
        <dbReference type="ARBA" id="ARBA00023589"/>
    </source>
</evidence>
<gene>
    <name evidence="9" type="ORF">DASB73_006190</name>
</gene>
<keyword evidence="1" id="KW-0444">Lipid biosynthesis</keyword>
<dbReference type="Gene3D" id="3.40.50.720">
    <property type="entry name" value="NAD(P)-binding Rossmann-like Domain"/>
    <property type="match status" value="1"/>
</dbReference>
<name>A0AAV5RGD1_STABA</name>
<evidence type="ECO:0000256" key="1">
    <source>
        <dbReference type="ARBA" id="ARBA00022516"/>
    </source>
</evidence>
<keyword evidence="3" id="KW-0752">Steroid biosynthesis</keyword>
<comment type="caution">
    <text evidence="9">The sequence shown here is derived from an EMBL/GenBank/DDBJ whole genome shotgun (WGS) entry which is preliminary data.</text>
</comment>
<accession>A0AAV5RGD1</accession>
<proteinExistence type="inferred from homology"/>
<dbReference type="AlphaFoldDB" id="A0AAV5RGD1"/>
<evidence type="ECO:0000313" key="9">
    <source>
        <dbReference type="EMBL" id="GMM49661.1"/>
    </source>
</evidence>
<evidence type="ECO:0000256" key="7">
    <source>
        <dbReference type="ARBA" id="ARBA00023593"/>
    </source>
</evidence>
<dbReference type="GO" id="GO:0006696">
    <property type="term" value="P:ergosterol biosynthetic process"/>
    <property type="evidence" value="ECO:0007669"/>
    <property type="project" value="TreeGrafter"/>
</dbReference>
<dbReference type="SUPFAM" id="SSF51735">
    <property type="entry name" value="NAD(P)-binding Rossmann-fold domains"/>
    <property type="match status" value="1"/>
</dbReference>
<evidence type="ECO:0000256" key="4">
    <source>
        <dbReference type="ARBA" id="ARBA00023002"/>
    </source>
</evidence>
<evidence type="ECO:0000256" key="8">
    <source>
        <dbReference type="ARBA" id="ARBA00023621"/>
    </source>
</evidence>
<reference evidence="9 10" key="1">
    <citation type="journal article" date="2023" name="Elife">
        <title>Identification of key yeast species and microbe-microbe interactions impacting larval growth of Drosophila in the wild.</title>
        <authorList>
            <person name="Mure A."/>
            <person name="Sugiura Y."/>
            <person name="Maeda R."/>
            <person name="Honda K."/>
            <person name="Sakurai N."/>
            <person name="Takahashi Y."/>
            <person name="Watada M."/>
            <person name="Katoh T."/>
            <person name="Gotoh A."/>
            <person name="Gotoh Y."/>
            <person name="Taniguchi I."/>
            <person name="Nakamura K."/>
            <person name="Hayashi T."/>
            <person name="Katayama T."/>
            <person name="Uemura T."/>
            <person name="Hattori Y."/>
        </authorList>
    </citation>
    <scope>NUCLEOTIDE SEQUENCE [LARGE SCALE GENOMIC DNA]</scope>
    <source>
        <strain evidence="9 10">SB-73</strain>
    </source>
</reference>
<dbReference type="EC" id="1.1.1.270" evidence="8"/>